<evidence type="ECO:0000313" key="2">
    <source>
        <dbReference type="EMBL" id="ETO34043.1"/>
    </source>
</evidence>
<evidence type="ECO:0000313" key="3">
    <source>
        <dbReference type="Proteomes" id="UP000023152"/>
    </source>
</evidence>
<dbReference type="Pfam" id="PF01370">
    <property type="entry name" value="Epimerase"/>
    <property type="match status" value="1"/>
</dbReference>
<organism evidence="2 3">
    <name type="scientific">Reticulomyxa filosa</name>
    <dbReference type="NCBI Taxonomy" id="46433"/>
    <lineage>
        <taxon>Eukaryota</taxon>
        <taxon>Sar</taxon>
        <taxon>Rhizaria</taxon>
        <taxon>Retaria</taxon>
        <taxon>Foraminifera</taxon>
        <taxon>Monothalamids</taxon>
        <taxon>Reticulomyxidae</taxon>
        <taxon>Reticulomyxa</taxon>
    </lineage>
</organism>
<name>X6P7E4_RETFI</name>
<dbReference type="EMBL" id="ASPP01002915">
    <property type="protein sequence ID" value="ETO34043.1"/>
    <property type="molecule type" value="Genomic_DNA"/>
</dbReference>
<proteinExistence type="predicted"/>
<feature type="domain" description="NAD-dependent epimerase/dehydratase" evidence="1">
    <location>
        <begin position="64"/>
        <end position="183"/>
    </location>
</feature>
<sequence>IQKYYFGYKISKKDDSLNSQRSLVQRRNKNPKRVKFLKLFFAEKRSIMTTTKEDSPSPSDKKSVVVFGGNGMIGMGICEEIVKAGFHVVSISRTGSCPSAALKESWTNQVEWRKGDALNPQSYEQFLQALQPVAVVSSIGKLDAINQLLYWKRKSVERIAGDTNFAVCETSKKVGVPKFIYISGLVPHSLTDYVLEKGENLQWYTAPFAWFLAPQVVAKHKVEQCVCSNFDKNHGIVLRACLTFGKAYYDSTFFGLFRLTFSYWLPPFGGWPWVRNYFYKSITSQSATVHEIGDACVRFIQHPSDKQVDIEKQIFDTCEIENFLAK</sequence>
<dbReference type="SUPFAM" id="SSF51735">
    <property type="entry name" value="NAD(P)-binding Rossmann-fold domains"/>
    <property type="match status" value="1"/>
</dbReference>
<gene>
    <name evidence="2" type="ORF">RFI_03053</name>
</gene>
<dbReference type="InterPro" id="IPR051207">
    <property type="entry name" value="ComplexI_NDUFA9_subunit"/>
</dbReference>
<dbReference type="PANTHER" id="PTHR12126">
    <property type="entry name" value="NADH-UBIQUINONE OXIDOREDUCTASE 39 KDA SUBUNIT-RELATED"/>
    <property type="match status" value="1"/>
</dbReference>
<protein>
    <recommendedName>
        <fullName evidence="1">NAD-dependent epimerase/dehydratase domain-containing protein</fullName>
    </recommendedName>
</protein>
<reference evidence="2 3" key="1">
    <citation type="journal article" date="2013" name="Curr. Biol.">
        <title>The Genome of the Foraminiferan Reticulomyxa filosa.</title>
        <authorList>
            <person name="Glockner G."/>
            <person name="Hulsmann N."/>
            <person name="Schleicher M."/>
            <person name="Noegel A.A."/>
            <person name="Eichinger L."/>
            <person name="Gallinger C."/>
            <person name="Pawlowski J."/>
            <person name="Sierra R."/>
            <person name="Euteneuer U."/>
            <person name="Pillet L."/>
            <person name="Moustafa A."/>
            <person name="Platzer M."/>
            <person name="Groth M."/>
            <person name="Szafranski K."/>
            <person name="Schliwa M."/>
        </authorList>
    </citation>
    <scope>NUCLEOTIDE SEQUENCE [LARGE SCALE GENOMIC DNA]</scope>
</reference>
<evidence type="ECO:0000259" key="1">
    <source>
        <dbReference type="Pfam" id="PF01370"/>
    </source>
</evidence>
<comment type="caution">
    <text evidence="2">The sequence shown here is derived from an EMBL/GenBank/DDBJ whole genome shotgun (WGS) entry which is preliminary data.</text>
</comment>
<dbReference type="InterPro" id="IPR036291">
    <property type="entry name" value="NAD(P)-bd_dom_sf"/>
</dbReference>
<dbReference type="InterPro" id="IPR001509">
    <property type="entry name" value="Epimerase_deHydtase"/>
</dbReference>
<dbReference type="Gene3D" id="3.40.50.720">
    <property type="entry name" value="NAD(P)-binding Rossmann-like Domain"/>
    <property type="match status" value="1"/>
</dbReference>
<dbReference type="GO" id="GO:0044877">
    <property type="term" value="F:protein-containing complex binding"/>
    <property type="evidence" value="ECO:0007669"/>
    <property type="project" value="TreeGrafter"/>
</dbReference>
<dbReference type="Proteomes" id="UP000023152">
    <property type="component" value="Unassembled WGS sequence"/>
</dbReference>
<dbReference type="AlphaFoldDB" id="X6P7E4"/>
<accession>X6P7E4</accession>
<dbReference type="OrthoDB" id="276721at2759"/>
<dbReference type="GO" id="GO:0005739">
    <property type="term" value="C:mitochondrion"/>
    <property type="evidence" value="ECO:0007669"/>
    <property type="project" value="TreeGrafter"/>
</dbReference>
<feature type="non-terminal residue" evidence="2">
    <location>
        <position position="1"/>
    </location>
</feature>
<dbReference type="PANTHER" id="PTHR12126:SF16">
    <property type="entry name" value="MIOREX COMPLEX COMPONENT 2"/>
    <property type="match status" value="1"/>
</dbReference>
<keyword evidence="3" id="KW-1185">Reference proteome</keyword>